<proteinExistence type="inferred from homology"/>
<evidence type="ECO:0000313" key="4">
    <source>
        <dbReference type="Proteomes" id="UP000292958"/>
    </source>
</evidence>
<comment type="similarity">
    <text evidence="1">Belongs to the outer membrane factor (OMF) (TC 1.B.17) family.</text>
</comment>
<comment type="caution">
    <text evidence="3">The sequence shown here is derived from an EMBL/GenBank/DDBJ whole genome shotgun (WGS) entry which is preliminary data.</text>
</comment>
<sequence length="488" mass="53406">MRQFGPLSLSLFLFLFLREQGWSQCAGVASTPLAAFNCAAHEIPVGKIATLDPTHAYSLADLVDIAEHNNPRTRVVWERAKQKAEQLGIAKSAYYPVLTGIATFANERLIEPFPKPLAPRGYIMVEATVVQPELALQYLIFDFGKREANIGAAKAEALAAGANFIQANQEVAFQVTSDYYKLVTAQERLQAAQETLKTAQTTQDAAEDRLQNGRATMPDVLNARAETSQSVFDLESADGDEKIARVTLAEELGVEPSPNIVIDAQKNAPLPDSLTLSIDELINRAMADRPDLMAQVAEIRAADNEVRSAKAEYRPKIVLSGSGAQQAIWPSADYGQLGAANEPVWSASLGIEWRIFDGGDRKNRLAMAESKKREAQDELTDKHDQAQRQVWTGFIAFRTAQRQEQAAVALLESASTSYSASLDAYKYGVKNLVDVVTAERQLALARLSSVSARSQLFLQAVQLEFVTGNLLRSLPPATKLQTQDGQKQ</sequence>
<protein>
    <submittedName>
        <fullName evidence="3">Outer membrane protein TolC</fullName>
    </submittedName>
</protein>
<reference evidence="3 4" key="1">
    <citation type="submission" date="2019-02" db="EMBL/GenBank/DDBJ databases">
        <title>Genomic Encyclopedia of Archaeal and Bacterial Type Strains, Phase II (KMG-II): from individual species to whole genera.</title>
        <authorList>
            <person name="Goeker M."/>
        </authorList>
    </citation>
    <scope>NUCLEOTIDE SEQUENCE [LARGE SCALE GENOMIC DNA]</scope>
    <source>
        <strain evidence="3 4">DSM 18101</strain>
    </source>
</reference>
<organism evidence="3 4">
    <name type="scientific">Edaphobacter modestus</name>
    <dbReference type="NCBI Taxonomy" id="388466"/>
    <lineage>
        <taxon>Bacteria</taxon>
        <taxon>Pseudomonadati</taxon>
        <taxon>Acidobacteriota</taxon>
        <taxon>Terriglobia</taxon>
        <taxon>Terriglobales</taxon>
        <taxon>Acidobacteriaceae</taxon>
        <taxon>Edaphobacter</taxon>
    </lineage>
</organism>
<dbReference type="PANTHER" id="PTHR30203">
    <property type="entry name" value="OUTER MEMBRANE CATION EFFLUX PROTEIN"/>
    <property type="match status" value="1"/>
</dbReference>
<dbReference type="GO" id="GO:0015562">
    <property type="term" value="F:efflux transmembrane transporter activity"/>
    <property type="evidence" value="ECO:0007669"/>
    <property type="project" value="InterPro"/>
</dbReference>
<accession>A0A4Q7Z253</accession>
<dbReference type="Gene3D" id="1.20.1600.10">
    <property type="entry name" value="Outer membrane efflux proteins (OEP)"/>
    <property type="match status" value="1"/>
</dbReference>
<keyword evidence="4" id="KW-1185">Reference proteome</keyword>
<dbReference type="AlphaFoldDB" id="A0A4Q7Z253"/>
<dbReference type="SUPFAM" id="SSF56954">
    <property type="entry name" value="Outer membrane efflux proteins (OEP)"/>
    <property type="match status" value="1"/>
</dbReference>
<dbReference type="InterPro" id="IPR028351">
    <property type="entry name" value="CyaE"/>
</dbReference>
<dbReference type="EMBL" id="SHKW01000001">
    <property type="protein sequence ID" value="RZU43643.1"/>
    <property type="molecule type" value="Genomic_DNA"/>
</dbReference>
<dbReference type="Pfam" id="PF02321">
    <property type="entry name" value="OEP"/>
    <property type="match status" value="2"/>
</dbReference>
<gene>
    <name evidence="3" type="ORF">BDD14_5327</name>
</gene>
<keyword evidence="2" id="KW-0175">Coiled coil</keyword>
<feature type="coiled-coil region" evidence="2">
    <location>
        <begin position="182"/>
        <end position="209"/>
    </location>
</feature>
<dbReference type="PANTHER" id="PTHR30203:SF29">
    <property type="entry name" value="PROTEIN CYAE"/>
    <property type="match status" value="1"/>
</dbReference>
<dbReference type="InterPro" id="IPR003423">
    <property type="entry name" value="OMP_efflux"/>
</dbReference>
<evidence type="ECO:0000313" key="3">
    <source>
        <dbReference type="EMBL" id="RZU43643.1"/>
    </source>
</evidence>
<dbReference type="Proteomes" id="UP000292958">
    <property type="component" value="Unassembled WGS sequence"/>
</dbReference>
<evidence type="ECO:0000256" key="2">
    <source>
        <dbReference type="SAM" id="Coils"/>
    </source>
</evidence>
<dbReference type="PIRSF" id="PIRSF001892">
    <property type="entry name" value="CyaE"/>
    <property type="match status" value="1"/>
</dbReference>
<dbReference type="OrthoDB" id="5296315at2"/>
<evidence type="ECO:0000256" key="1">
    <source>
        <dbReference type="ARBA" id="ARBA00007613"/>
    </source>
</evidence>
<name>A0A4Q7Z253_9BACT</name>
<dbReference type="InterPro" id="IPR010131">
    <property type="entry name" value="MdtP/NodT-like"/>
</dbReference>